<proteinExistence type="inferred from homology"/>
<dbReference type="EMBL" id="AZEZ01000004">
    <property type="protein sequence ID" value="KRL45888.1"/>
    <property type="molecule type" value="Genomic_DNA"/>
</dbReference>
<dbReference type="GO" id="GO:0009294">
    <property type="term" value="P:DNA-mediated transformation"/>
    <property type="evidence" value="ECO:0007669"/>
    <property type="project" value="InterPro"/>
</dbReference>
<evidence type="ECO:0000313" key="4">
    <source>
        <dbReference type="Proteomes" id="UP000050872"/>
    </source>
</evidence>
<dbReference type="Gene3D" id="3.40.50.450">
    <property type="match status" value="1"/>
</dbReference>
<dbReference type="InterPro" id="IPR003488">
    <property type="entry name" value="DprA"/>
</dbReference>
<accession>A0A0R1QM67</accession>
<evidence type="ECO:0000313" key="3">
    <source>
        <dbReference type="EMBL" id="KRL45888.1"/>
    </source>
</evidence>
<keyword evidence="4" id="KW-1185">Reference proteome</keyword>
<dbReference type="InterPro" id="IPR057666">
    <property type="entry name" value="DrpA_SLOG"/>
</dbReference>
<dbReference type="PANTHER" id="PTHR43022:SF1">
    <property type="entry name" value="PROTEIN SMF"/>
    <property type="match status" value="1"/>
</dbReference>
<sequence>MIFTMTKLTKFLIRCRMTGMVSNQIMLKIIKLSINSANLESETFNLLKKELDNLQFEKFLLLFSKNLQTKYQAINYLDEAYPQMLRTIYNPPALLFFSGNIALLKTDCIAIIGSRHATDYSFSCIASIVPRLVNRYTIVSGLAKGADSMANEEALRFGKTIGVIGSGLDVAYPANNMMLQRQVSRNGLVISEYPEGSNIEPWHFPQRNRIIAGLSQKVIITEAQAKSGSMITADLALNQGREVIAVPGRVGDEFSVGCNKLIEQGATPLLDFNNI</sequence>
<evidence type="ECO:0000256" key="1">
    <source>
        <dbReference type="ARBA" id="ARBA00006525"/>
    </source>
</evidence>
<gene>
    <name evidence="3" type="ORF">FD29_GL001889</name>
</gene>
<dbReference type="PATRIC" id="fig|1423770.3.peg.1940"/>
<reference evidence="3 4" key="1">
    <citation type="journal article" date="2015" name="Genome Announc.">
        <title>Expanding the biotechnology potential of lactobacilli through comparative genomics of 213 strains and associated genera.</title>
        <authorList>
            <person name="Sun Z."/>
            <person name="Harris H.M."/>
            <person name="McCann A."/>
            <person name="Guo C."/>
            <person name="Argimon S."/>
            <person name="Zhang W."/>
            <person name="Yang X."/>
            <person name="Jeffery I.B."/>
            <person name="Cooney J.C."/>
            <person name="Kagawa T.F."/>
            <person name="Liu W."/>
            <person name="Song Y."/>
            <person name="Salvetti E."/>
            <person name="Wrobel A."/>
            <person name="Rasinkangas P."/>
            <person name="Parkhill J."/>
            <person name="Rea M.C."/>
            <person name="O'Sullivan O."/>
            <person name="Ritari J."/>
            <person name="Douillard F.P."/>
            <person name="Paul Ross R."/>
            <person name="Yang R."/>
            <person name="Briner A.E."/>
            <person name="Felis G.E."/>
            <person name="de Vos W.M."/>
            <person name="Barrangou R."/>
            <person name="Klaenhammer T.R."/>
            <person name="Caufield P.W."/>
            <person name="Cui Y."/>
            <person name="Zhang H."/>
            <person name="O'Toole P.W."/>
        </authorList>
    </citation>
    <scope>NUCLEOTIDE SEQUENCE [LARGE SCALE GENOMIC DNA]</scope>
    <source>
        <strain evidence="3 4">DSM 14500</strain>
    </source>
</reference>
<feature type="domain" description="Smf/DprA SLOG" evidence="2">
    <location>
        <begin position="74"/>
        <end position="274"/>
    </location>
</feature>
<organism evidence="3 4">
    <name type="scientific">Companilactobacillus mindensis DSM 14500</name>
    <dbReference type="NCBI Taxonomy" id="1423770"/>
    <lineage>
        <taxon>Bacteria</taxon>
        <taxon>Bacillati</taxon>
        <taxon>Bacillota</taxon>
        <taxon>Bacilli</taxon>
        <taxon>Lactobacillales</taxon>
        <taxon>Lactobacillaceae</taxon>
        <taxon>Companilactobacillus</taxon>
    </lineage>
</organism>
<protein>
    <submittedName>
        <fullName evidence="3">DNA processing protein</fullName>
    </submittedName>
</protein>
<dbReference type="NCBIfam" id="TIGR00732">
    <property type="entry name" value="dprA"/>
    <property type="match status" value="1"/>
</dbReference>
<comment type="caution">
    <text evidence="3">The sequence shown here is derived from an EMBL/GenBank/DDBJ whole genome shotgun (WGS) entry which is preliminary data.</text>
</comment>
<evidence type="ECO:0000259" key="2">
    <source>
        <dbReference type="Pfam" id="PF02481"/>
    </source>
</evidence>
<dbReference type="SUPFAM" id="SSF102405">
    <property type="entry name" value="MCP/YpsA-like"/>
    <property type="match status" value="1"/>
</dbReference>
<dbReference type="STRING" id="1423770.FD29_GL001889"/>
<dbReference type="Proteomes" id="UP000050872">
    <property type="component" value="Unassembled WGS sequence"/>
</dbReference>
<dbReference type="AlphaFoldDB" id="A0A0R1QM67"/>
<dbReference type="PANTHER" id="PTHR43022">
    <property type="entry name" value="PROTEIN SMF"/>
    <property type="match status" value="1"/>
</dbReference>
<dbReference type="Pfam" id="PF02481">
    <property type="entry name" value="DNA_processg_A"/>
    <property type="match status" value="1"/>
</dbReference>
<comment type="similarity">
    <text evidence="1">Belongs to the DprA/Smf family.</text>
</comment>
<name>A0A0R1QM67_9LACO</name>